<dbReference type="EMBL" id="JANPWB010000015">
    <property type="protein sequence ID" value="KAJ1093516.1"/>
    <property type="molecule type" value="Genomic_DNA"/>
</dbReference>
<evidence type="ECO:0000313" key="1">
    <source>
        <dbReference type="EMBL" id="KAJ1093516.1"/>
    </source>
</evidence>
<sequence>MTGARTDPEDGDHRVPKLRQSGILCRYPREQGRHSPGVEIIEPSAFQSFLRFFRKCPSMPWTETLPIGAMAGERKSCMCGTLRFTT</sequence>
<accession>A0AAV7LPN0</accession>
<evidence type="ECO:0000313" key="2">
    <source>
        <dbReference type="Proteomes" id="UP001066276"/>
    </source>
</evidence>
<proteinExistence type="predicted"/>
<keyword evidence="2" id="KW-1185">Reference proteome</keyword>
<name>A0AAV7LPN0_PLEWA</name>
<comment type="caution">
    <text evidence="1">The sequence shown here is derived from an EMBL/GenBank/DDBJ whole genome shotgun (WGS) entry which is preliminary data.</text>
</comment>
<dbReference type="Proteomes" id="UP001066276">
    <property type="component" value="Chromosome 11"/>
</dbReference>
<reference evidence="1" key="1">
    <citation type="journal article" date="2022" name="bioRxiv">
        <title>Sequencing and chromosome-scale assembly of the giantPleurodeles waltlgenome.</title>
        <authorList>
            <person name="Brown T."/>
            <person name="Elewa A."/>
            <person name="Iarovenko S."/>
            <person name="Subramanian E."/>
            <person name="Araus A.J."/>
            <person name="Petzold A."/>
            <person name="Susuki M."/>
            <person name="Suzuki K.-i.T."/>
            <person name="Hayashi T."/>
            <person name="Toyoda A."/>
            <person name="Oliveira C."/>
            <person name="Osipova E."/>
            <person name="Leigh N.D."/>
            <person name="Simon A."/>
            <person name="Yun M.H."/>
        </authorList>
    </citation>
    <scope>NUCLEOTIDE SEQUENCE</scope>
    <source>
        <strain evidence="1">20211129_DDA</strain>
        <tissue evidence="1">Liver</tissue>
    </source>
</reference>
<organism evidence="1 2">
    <name type="scientific">Pleurodeles waltl</name>
    <name type="common">Iberian ribbed newt</name>
    <dbReference type="NCBI Taxonomy" id="8319"/>
    <lineage>
        <taxon>Eukaryota</taxon>
        <taxon>Metazoa</taxon>
        <taxon>Chordata</taxon>
        <taxon>Craniata</taxon>
        <taxon>Vertebrata</taxon>
        <taxon>Euteleostomi</taxon>
        <taxon>Amphibia</taxon>
        <taxon>Batrachia</taxon>
        <taxon>Caudata</taxon>
        <taxon>Salamandroidea</taxon>
        <taxon>Salamandridae</taxon>
        <taxon>Pleurodelinae</taxon>
        <taxon>Pleurodeles</taxon>
    </lineage>
</organism>
<protein>
    <submittedName>
        <fullName evidence="1">Uncharacterized protein</fullName>
    </submittedName>
</protein>
<dbReference type="AlphaFoldDB" id="A0AAV7LPN0"/>
<gene>
    <name evidence="1" type="ORF">NDU88_006616</name>
</gene>